<dbReference type="EMBL" id="CP049742">
    <property type="protein sequence ID" value="QPC47404.1"/>
    <property type="molecule type" value="Genomic_DNA"/>
</dbReference>
<dbReference type="Proteomes" id="UP000593626">
    <property type="component" value="Chromosome"/>
</dbReference>
<evidence type="ECO:0000313" key="1">
    <source>
        <dbReference type="EMBL" id="QPC47404.1"/>
    </source>
</evidence>
<sequence length="96" mass="11133">MMERWKSSIRGKWVLPNSPINVLFRSESKQLFITLGKEVVSEREYKGDADCVFQGTDHEISDVLSGNTLLSRSSLSFEGKYRQFLVIESFLWLTRL</sequence>
<accession>A0A7S8HFY7</accession>
<proteinExistence type="predicted"/>
<organism evidence="1 2">
    <name type="scientific">Mangrovibacillus cuniculi</name>
    <dbReference type="NCBI Taxonomy" id="2593652"/>
    <lineage>
        <taxon>Bacteria</taxon>
        <taxon>Bacillati</taxon>
        <taxon>Bacillota</taxon>
        <taxon>Bacilli</taxon>
        <taxon>Bacillales</taxon>
        <taxon>Bacillaceae</taxon>
        <taxon>Mangrovibacillus</taxon>
    </lineage>
</organism>
<evidence type="ECO:0000313" key="2">
    <source>
        <dbReference type="Proteomes" id="UP000593626"/>
    </source>
</evidence>
<keyword evidence="2" id="KW-1185">Reference proteome</keyword>
<dbReference type="KEGG" id="mcui:G8O30_10815"/>
<dbReference type="RefSeq" id="WP_239672075.1">
    <property type="nucleotide sequence ID" value="NZ_CP049742.1"/>
</dbReference>
<gene>
    <name evidence="1" type="ORF">G8O30_10815</name>
</gene>
<reference evidence="1 2" key="1">
    <citation type="submission" date="2019-07" db="EMBL/GenBank/DDBJ databases">
        <title>Genome sequence of 2 isolates from Red Sea Mangroves.</title>
        <authorList>
            <person name="Sefrji F."/>
            <person name="Michoud G."/>
            <person name="Merlino G."/>
            <person name="Daffonchio D."/>
        </authorList>
    </citation>
    <scope>NUCLEOTIDE SEQUENCE [LARGE SCALE GENOMIC DNA]</scope>
    <source>
        <strain evidence="1 2">R1DC41</strain>
    </source>
</reference>
<dbReference type="AlphaFoldDB" id="A0A7S8HFY7"/>
<name>A0A7S8HFY7_9BACI</name>
<protein>
    <submittedName>
        <fullName evidence="1">Uncharacterized protein</fullName>
    </submittedName>
</protein>